<dbReference type="AlphaFoldDB" id="A0A9D9IAE9"/>
<organism evidence="2 3">
    <name type="scientific">Candidatus Ornithospirochaeta stercoravium</name>
    <dbReference type="NCBI Taxonomy" id="2840897"/>
    <lineage>
        <taxon>Bacteria</taxon>
        <taxon>Pseudomonadati</taxon>
        <taxon>Spirochaetota</taxon>
        <taxon>Spirochaetia</taxon>
        <taxon>Spirochaetales</taxon>
        <taxon>Spirochaetaceae</taxon>
        <taxon>Spirochaetaceae incertae sedis</taxon>
        <taxon>Candidatus Ornithospirochaeta</taxon>
    </lineage>
</organism>
<sequence>SILEEPQPKLSYNGTEFRFLGWFEENSDVPFDFSTEISRNMVLHGRWEEYTISSSGEFITYNSNGLLKWAESASSSFALIADITISDEWRPIGTSTTPFNAVFEGNGHSISGTRITGDKDHNGFFGYIGNNGTVRNLKLTGVSIKGSDSAGGIAGENLGTIENCHVTGTIEESEIAGGGIAGRNRGTISDCSSSVVSKGYGDAGSIAGINYGVIENCTGTGSVSGEYAIGGIAGLNISGGKILSSAFSGTISDGYYAGGIAGCNDDNSLISGCSFTGNIQDMDWYIGGIAGLNSQESTIELCTSSGNITGKDEAGGIVGYNFAGYVYACSFSGTVHSDTICGGIAGISMGLLEACYSSGTVSADSTAGGIAGINRFHEMTGCYTTGDTTAADEAGNIAGRNENASVSVCYWQNDNDLPGIGSSMSSKTAEVYEIDEEHTWENAMSTMNAAISGSGYKYKINADEDTSAFPLVIEKI</sequence>
<accession>A0A9D9IAE9</accession>
<name>A0A9D9IAE9_9SPIO</name>
<dbReference type="SUPFAM" id="SSF51126">
    <property type="entry name" value="Pectin lyase-like"/>
    <property type="match status" value="1"/>
</dbReference>
<evidence type="ECO:0000259" key="1">
    <source>
        <dbReference type="Pfam" id="PF07581"/>
    </source>
</evidence>
<reference evidence="2" key="2">
    <citation type="journal article" date="2021" name="PeerJ">
        <title>Extensive microbial diversity within the chicken gut microbiome revealed by metagenomics and culture.</title>
        <authorList>
            <person name="Gilroy R."/>
            <person name="Ravi A."/>
            <person name="Getino M."/>
            <person name="Pursley I."/>
            <person name="Horton D.L."/>
            <person name="Alikhan N.F."/>
            <person name="Baker D."/>
            <person name="Gharbi K."/>
            <person name="Hall N."/>
            <person name="Watson M."/>
            <person name="Adriaenssens E.M."/>
            <person name="Foster-Nyarko E."/>
            <person name="Jarju S."/>
            <person name="Secka A."/>
            <person name="Antonio M."/>
            <person name="Oren A."/>
            <person name="Chaudhuri R.R."/>
            <person name="La Ragione R."/>
            <person name="Hildebrand F."/>
            <person name="Pallen M.J."/>
        </authorList>
    </citation>
    <scope>NUCLEOTIDE SEQUENCE</scope>
    <source>
        <strain evidence="2">14700</strain>
    </source>
</reference>
<feature type="non-terminal residue" evidence="2">
    <location>
        <position position="1"/>
    </location>
</feature>
<dbReference type="Pfam" id="PF07581">
    <property type="entry name" value="Glug"/>
    <property type="match status" value="3"/>
</dbReference>
<gene>
    <name evidence="2" type="ORF">IAA72_04225</name>
</gene>
<dbReference type="Proteomes" id="UP000810292">
    <property type="component" value="Unassembled WGS sequence"/>
</dbReference>
<dbReference type="InterPro" id="IPR011050">
    <property type="entry name" value="Pectin_lyase_fold/virulence"/>
</dbReference>
<dbReference type="Gene3D" id="2.160.20.110">
    <property type="match status" value="3"/>
</dbReference>
<feature type="domain" description="GLUG" evidence="1">
    <location>
        <begin position="149"/>
        <end position="170"/>
    </location>
</feature>
<dbReference type="InterPro" id="IPR011493">
    <property type="entry name" value="GLUG"/>
</dbReference>
<dbReference type="EMBL" id="JADIMF010000065">
    <property type="protein sequence ID" value="MBO8468974.1"/>
    <property type="molecule type" value="Genomic_DNA"/>
</dbReference>
<feature type="domain" description="GLUG" evidence="1">
    <location>
        <begin position="254"/>
        <end position="279"/>
    </location>
</feature>
<evidence type="ECO:0000313" key="2">
    <source>
        <dbReference type="EMBL" id="MBO8468974.1"/>
    </source>
</evidence>
<evidence type="ECO:0000313" key="3">
    <source>
        <dbReference type="Proteomes" id="UP000810292"/>
    </source>
</evidence>
<feature type="domain" description="GLUG" evidence="1">
    <location>
        <begin position="284"/>
        <end position="309"/>
    </location>
</feature>
<reference evidence="2" key="1">
    <citation type="submission" date="2020-10" db="EMBL/GenBank/DDBJ databases">
        <authorList>
            <person name="Gilroy R."/>
        </authorList>
    </citation>
    <scope>NUCLEOTIDE SEQUENCE</scope>
    <source>
        <strain evidence="2">14700</strain>
    </source>
</reference>
<protein>
    <recommendedName>
        <fullName evidence="1">GLUG domain-containing protein</fullName>
    </recommendedName>
</protein>
<comment type="caution">
    <text evidence="2">The sequence shown here is derived from an EMBL/GenBank/DDBJ whole genome shotgun (WGS) entry which is preliminary data.</text>
</comment>
<proteinExistence type="predicted"/>